<dbReference type="Pfam" id="PF00096">
    <property type="entry name" value="zf-C2H2"/>
    <property type="match status" value="1"/>
</dbReference>
<dbReference type="EMBL" id="JAULSV010000001">
    <property type="protein sequence ID" value="KAK0655021.1"/>
    <property type="molecule type" value="Genomic_DNA"/>
</dbReference>
<dbReference type="PROSITE" id="PS50157">
    <property type="entry name" value="ZINC_FINGER_C2H2_2"/>
    <property type="match status" value="3"/>
</dbReference>
<gene>
    <name evidence="11" type="ORF">B0T16DRAFT_450764</name>
</gene>
<dbReference type="InterPro" id="IPR051061">
    <property type="entry name" value="Zinc_finger_trans_reg"/>
</dbReference>
<dbReference type="AlphaFoldDB" id="A0AA39YM13"/>
<accession>A0AA39YM13</accession>
<keyword evidence="6" id="KW-0804">Transcription</keyword>
<evidence type="ECO:0000256" key="5">
    <source>
        <dbReference type="ARBA" id="ARBA00023015"/>
    </source>
</evidence>
<evidence type="ECO:0000256" key="7">
    <source>
        <dbReference type="ARBA" id="ARBA00023242"/>
    </source>
</evidence>
<feature type="compositionally biased region" description="Polar residues" evidence="9">
    <location>
        <begin position="1"/>
        <end position="13"/>
    </location>
</feature>
<dbReference type="SMART" id="SM00355">
    <property type="entry name" value="ZnF_C2H2"/>
    <property type="match status" value="3"/>
</dbReference>
<evidence type="ECO:0000256" key="2">
    <source>
        <dbReference type="ARBA" id="ARBA00022723"/>
    </source>
</evidence>
<dbReference type="SUPFAM" id="SSF57667">
    <property type="entry name" value="beta-beta-alpha zinc fingers"/>
    <property type="match status" value="2"/>
</dbReference>
<comment type="subcellular location">
    <subcellularLocation>
        <location evidence="1">Nucleus</location>
    </subcellularLocation>
</comment>
<feature type="domain" description="C2H2-type" evidence="10">
    <location>
        <begin position="25"/>
        <end position="54"/>
    </location>
</feature>
<sequence length="139" mass="15692">MTEESTSSPGNTPKRSRRTRSGKTLACPHDSCSEVFARPCDLRKHEKKHTRPYGCELCPRRFYQQRDLDKHCRTHYGGPLWPCPFDGCDKKFTVDDNLVRHIKRTHGQVVKKSSLTPSMETSSGITLSDHGSPSFGSKA</sequence>
<proteinExistence type="predicted"/>
<feature type="domain" description="C2H2-type" evidence="10">
    <location>
        <begin position="81"/>
        <end position="106"/>
    </location>
</feature>
<dbReference type="Gene3D" id="3.30.160.60">
    <property type="entry name" value="Classic Zinc Finger"/>
    <property type="match status" value="3"/>
</dbReference>
<comment type="caution">
    <text evidence="11">The sequence shown here is derived from an EMBL/GenBank/DDBJ whole genome shotgun (WGS) entry which is preliminary data.</text>
</comment>
<feature type="domain" description="C2H2-type" evidence="10">
    <location>
        <begin position="53"/>
        <end position="77"/>
    </location>
</feature>
<evidence type="ECO:0000256" key="3">
    <source>
        <dbReference type="ARBA" id="ARBA00022771"/>
    </source>
</evidence>
<evidence type="ECO:0000256" key="6">
    <source>
        <dbReference type="ARBA" id="ARBA00023163"/>
    </source>
</evidence>
<dbReference type="InterPro" id="IPR013087">
    <property type="entry name" value="Znf_C2H2_type"/>
</dbReference>
<feature type="region of interest" description="Disordered" evidence="9">
    <location>
        <begin position="112"/>
        <end position="139"/>
    </location>
</feature>
<evidence type="ECO:0000313" key="11">
    <source>
        <dbReference type="EMBL" id="KAK0655021.1"/>
    </source>
</evidence>
<evidence type="ECO:0000256" key="4">
    <source>
        <dbReference type="ARBA" id="ARBA00022833"/>
    </source>
</evidence>
<dbReference type="PROSITE" id="PS00028">
    <property type="entry name" value="ZINC_FINGER_C2H2_1"/>
    <property type="match status" value="3"/>
</dbReference>
<organism evidence="11 12">
    <name type="scientific">Cercophora newfieldiana</name>
    <dbReference type="NCBI Taxonomy" id="92897"/>
    <lineage>
        <taxon>Eukaryota</taxon>
        <taxon>Fungi</taxon>
        <taxon>Dikarya</taxon>
        <taxon>Ascomycota</taxon>
        <taxon>Pezizomycotina</taxon>
        <taxon>Sordariomycetes</taxon>
        <taxon>Sordariomycetidae</taxon>
        <taxon>Sordariales</taxon>
        <taxon>Lasiosphaeriaceae</taxon>
        <taxon>Cercophora</taxon>
    </lineage>
</organism>
<keyword evidence="4" id="KW-0862">Zinc</keyword>
<evidence type="ECO:0000256" key="9">
    <source>
        <dbReference type="SAM" id="MobiDB-lite"/>
    </source>
</evidence>
<dbReference type="GO" id="GO:0006357">
    <property type="term" value="P:regulation of transcription by RNA polymerase II"/>
    <property type="evidence" value="ECO:0007669"/>
    <property type="project" value="TreeGrafter"/>
</dbReference>
<keyword evidence="3 8" id="KW-0863">Zinc-finger</keyword>
<evidence type="ECO:0000256" key="8">
    <source>
        <dbReference type="PROSITE-ProRule" id="PRU00042"/>
    </source>
</evidence>
<evidence type="ECO:0000259" key="10">
    <source>
        <dbReference type="PROSITE" id="PS50157"/>
    </source>
</evidence>
<feature type="region of interest" description="Disordered" evidence="9">
    <location>
        <begin position="1"/>
        <end position="25"/>
    </location>
</feature>
<reference evidence="11" key="1">
    <citation type="submission" date="2023-06" db="EMBL/GenBank/DDBJ databases">
        <title>Genome-scale phylogeny and comparative genomics of the fungal order Sordariales.</title>
        <authorList>
            <consortium name="Lawrence Berkeley National Laboratory"/>
            <person name="Hensen N."/>
            <person name="Bonometti L."/>
            <person name="Westerberg I."/>
            <person name="Brannstrom I.O."/>
            <person name="Guillou S."/>
            <person name="Cros-Aarteil S."/>
            <person name="Calhoun S."/>
            <person name="Haridas S."/>
            <person name="Kuo A."/>
            <person name="Mondo S."/>
            <person name="Pangilinan J."/>
            <person name="Riley R."/>
            <person name="Labutti K."/>
            <person name="Andreopoulos B."/>
            <person name="Lipzen A."/>
            <person name="Chen C."/>
            <person name="Yanf M."/>
            <person name="Daum C."/>
            <person name="Ng V."/>
            <person name="Clum A."/>
            <person name="Steindorff A."/>
            <person name="Ohm R."/>
            <person name="Martin F."/>
            <person name="Silar P."/>
            <person name="Natvig D."/>
            <person name="Lalanne C."/>
            <person name="Gautier V."/>
            <person name="Ament-Velasquez S.L."/>
            <person name="Kruys A."/>
            <person name="Hutchinson M.I."/>
            <person name="Powell A.J."/>
            <person name="Barry K."/>
            <person name="Miller A.N."/>
            <person name="Grigoriev I.V."/>
            <person name="Debuchy R."/>
            <person name="Gladieux P."/>
            <person name="Thoren M.H."/>
            <person name="Johannesson H."/>
        </authorList>
    </citation>
    <scope>NUCLEOTIDE SEQUENCE</scope>
    <source>
        <strain evidence="11">SMH2532-1</strain>
    </source>
</reference>
<keyword evidence="7" id="KW-0539">Nucleus</keyword>
<dbReference type="PANTHER" id="PTHR46179:SF13">
    <property type="entry name" value="C2H2-TYPE DOMAIN-CONTAINING PROTEIN"/>
    <property type="match status" value="1"/>
</dbReference>
<dbReference type="Proteomes" id="UP001174936">
    <property type="component" value="Unassembled WGS sequence"/>
</dbReference>
<keyword evidence="5" id="KW-0805">Transcription regulation</keyword>
<protein>
    <recommendedName>
        <fullName evidence="10">C2H2-type domain-containing protein</fullName>
    </recommendedName>
</protein>
<evidence type="ECO:0000256" key="1">
    <source>
        <dbReference type="ARBA" id="ARBA00004123"/>
    </source>
</evidence>
<dbReference type="GO" id="GO:0005634">
    <property type="term" value="C:nucleus"/>
    <property type="evidence" value="ECO:0007669"/>
    <property type="project" value="UniProtKB-SubCell"/>
</dbReference>
<name>A0AA39YM13_9PEZI</name>
<dbReference type="GO" id="GO:0008270">
    <property type="term" value="F:zinc ion binding"/>
    <property type="evidence" value="ECO:0007669"/>
    <property type="project" value="UniProtKB-KW"/>
</dbReference>
<keyword evidence="2" id="KW-0479">Metal-binding</keyword>
<keyword evidence="12" id="KW-1185">Reference proteome</keyword>
<dbReference type="InterPro" id="IPR036236">
    <property type="entry name" value="Znf_C2H2_sf"/>
</dbReference>
<evidence type="ECO:0000313" key="12">
    <source>
        <dbReference type="Proteomes" id="UP001174936"/>
    </source>
</evidence>
<dbReference type="PANTHER" id="PTHR46179">
    <property type="entry name" value="ZINC FINGER PROTEIN"/>
    <property type="match status" value="1"/>
</dbReference>